<dbReference type="Pfam" id="PF00067">
    <property type="entry name" value="p450"/>
    <property type="match status" value="1"/>
</dbReference>
<keyword evidence="5 7" id="KW-0408">Iron</keyword>
<dbReference type="CDD" id="cd11062">
    <property type="entry name" value="CYP58-like"/>
    <property type="match status" value="1"/>
</dbReference>
<dbReference type="InterPro" id="IPR002401">
    <property type="entry name" value="Cyt_P450_E_grp-I"/>
</dbReference>
<dbReference type="InterPro" id="IPR036396">
    <property type="entry name" value="Cyt_P450_sf"/>
</dbReference>
<dbReference type="GO" id="GO:0004497">
    <property type="term" value="F:monooxygenase activity"/>
    <property type="evidence" value="ECO:0007669"/>
    <property type="project" value="UniProtKB-KW"/>
</dbReference>
<dbReference type="OrthoDB" id="3945418at2759"/>
<evidence type="ECO:0000256" key="6">
    <source>
        <dbReference type="ARBA" id="ARBA00023033"/>
    </source>
</evidence>
<evidence type="ECO:0000256" key="4">
    <source>
        <dbReference type="ARBA" id="ARBA00023002"/>
    </source>
</evidence>
<reference evidence="9 10" key="1">
    <citation type="submission" date="2017-03" db="EMBL/GenBank/DDBJ databases">
        <title>Genomes of endolithic fungi from Antarctica.</title>
        <authorList>
            <person name="Coleine C."/>
            <person name="Masonjones S."/>
            <person name="Stajich J.E."/>
        </authorList>
    </citation>
    <scope>NUCLEOTIDE SEQUENCE [LARGE SCALE GENOMIC DNA]</scope>
    <source>
        <strain evidence="9 10">CCFEE 5187</strain>
    </source>
</reference>
<comment type="caution">
    <text evidence="9">The sequence shown here is derived from an EMBL/GenBank/DDBJ whole genome shotgun (WGS) entry which is preliminary data.</text>
</comment>
<keyword evidence="6 8" id="KW-0503">Monooxygenase</keyword>
<dbReference type="GO" id="GO:0016705">
    <property type="term" value="F:oxidoreductase activity, acting on paired donors, with incorporation or reduction of molecular oxygen"/>
    <property type="evidence" value="ECO:0007669"/>
    <property type="project" value="InterPro"/>
</dbReference>
<proteinExistence type="inferred from homology"/>
<dbReference type="PANTHER" id="PTHR24305:SF157">
    <property type="entry name" value="N-ACETYLTRYPTOPHAN 6-HYDROXYLASE IVOC-RELATED"/>
    <property type="match status" value="1"/>
</dbReference>
<accession>A0A4U0X893</accession>
<dbReference type="GO" id="GO:0005506">
    <property type="term" value="F:iron ion binding"/>
    <property type="evidence" value="ECO:0007669"/>
    <property type="project" value="InterPro"/>
</dbReference>
<evidence type="ECO:0000256" key="8">
    <source>
        <dbReference type="RuleBase" id="RU000461"/>
    </source>
</evidence>
<dbReference type="GO" id="GO:0020037">
    <property type="term" value="F:heme binding"/>
    <property type="evidence" value="ECO:0007669"/>
    <property type="project" value="InterPro"/>
</dbReference>
<gene>
    <name evidence="9" type="ORF">B0A49_03538</name>
</gene>
<comment type="cofactor">
    <cofactor evidence="1 7">
        <name>heme</name>
        <dbReference type="ChEBI" id="CHEBI:30413"/>
    </cofactor>
</comment>
<evidence type="ECO:0000256" key="1">
    <source>
        <dbReference type="ARBA" id="ARBA00001971"/>
    </source>
</evidence>
<dbReference type="EMBL" id="NAJN01000475">
    <property type="protein sequence ID" value="TKA72784.1"/>
    <property type="molecule type" value="Genomic_DNA"/>
</dbReference>
<evidence type="ECO:0000313" key="9">
    <source>
        <dbReference type="EMBL" id="TKA72784.1"/>
    </source>
</evidence>
<dbReference type="Gene3D" id="1.10.630.10">
    <property type="entry name" value="Cytochrome P450"/>
    <property type="match status" value="1"/>
</dbReference>
<comment type="similarity">
    <text evidence="2 8">Belongs to the cytochrome P450 family.</text>
</comment>
<dbReference type="InterPro" id="IPR050121">
    <property type="entry name" value="Cytochrome_P450_monoxygenase"/>
</dbReference>
<keyword evidence="4 8" id="KW-0560">Oxidoreductase</keyword>
<dbReference type="PANTHER" id="PTHR24305">
    <property type="entry name" value="CYTOCHROME P450"/>
    <property type="match status" value="1"/>
</dbReference>
<evidence type="ECO:0000256" key="2">
    <source>
        <dbReference type="ARBA" id="ARBA00010617"/>
    </source>
</evidence>
<keyword evidence="10" id="KW-1185">Reference proteome</keyword>
<dbReference type="PRINTS" id="PR00385">
    <property type="entry name" value="P450"/>
</dbReference>
<dbReference type="Proteomes" id="UP000308768">
    <property type="component" value="Unassembled WGS sequence"/>
</dbReference>
<dbReference type="AlphaFoldDB" id="A0A4U0X893"/>
<dbReference type="InterPro" id="IPR017972">
    <property type="entry name" value="Cyt_P450_CS"/>
</dbReference>
<evidence type="ECO:0000256" key="7">
    <source>
        <dbReference type="PIRSR" id="PIRSR602401-1"/>
    </source>
</evidence>
<dbReference type="STRING" id="331657.A0A4U0X893"/>
<organism evidence="9 10">
    <name type="scientific">Cryomyces minteri</name>
    <dbReference type="NCBI Taxonomy" id="331657"/>
    <lineage>
        <taxon>Eukaryota</taxon>
        <taxon>Fungi</taxon>
        <taxon>Dikarya</taxon>
        <taxon>Ascomycota</taxon>
        <taxon>Pezizomycotina</taxon>
        <taxon>Dothideomycetes</taxon>
        <taxon>Dothideomycetes incertae sedis</taxon>
        <taxon>Cryomyces</taxon>
    </lineage>
</organism>
<protein>
    <submittedName>
        <fullName evidence="9">Uncharacterized protein</fullName>
    </submittedName>
</protein>
<evidence type="ECO:0000256" key="3">
    <source>
        <dbReference type="ARBA" id="ARBA00022723"/>
    </source>
</evidence>
<keyword evidence="3 7" id="KW-0479">Metal-binding</keyword>
<feature type="binding site" description="axial binding residue" evidence="7">
    <location>
        <position position="370"/>
    </location>
    <ligand>
        <name>heme</name>
        <dbReference type="ChEBI" id="CHEBI:30413"/>
    </ligand>
    <ligandPart>
        <name>Fe</name>
        <dbReference type="ChEBI" id="CHEBI:18248"/>
    </ligandPart>
</feature>
<dbReference type="PRINTS" id="PR00463">
    <property type="entry name" value="EP450I"/>
</dbReference>
<evidence type="ECO:0000313" key="10">
    <source>
        <dbReference type="Proteomes" id="UP000308768"/>
    </source>
</evidence>
<name>A0A4U0X893_9PEZI</name>
<dbReference type="SUPFAM" id="SSF48264">
    <property type="entry name" value="Cytochrome P450"/>
    <property type="match status" value="1"/>
</dbReference>
<dbReference type="PROSITE" id="PS00086">
    <property type="entry name" value="CYTOCHROME_P450"/>
    <property type="match status" value="1"/>
</dbReference>
<evidence type="ECO:0000256" key="5">
    <source>
        <dbReference type="ARBA" id="ARBA00023004"/>
    </source>
</evidence>
<keyword evidence="7 8" id="KW-0349">Heme</keyword>
<sequence length="427" mass="47996">MATSSVSLHFAQPQAYHDIYNNKNRWDKDEILYRSFDANHSSFGSITYAESKERKDVMNRVFSTNAIEQTQGLIVEKINAVCAAFRRESDAKEPIDIFYGFRCLTVDIITYLCFGSSVDAIEEPHFNAPIVQAMSAVGTTQVRFKYSTLYRNMILKCPSYLSKKLSPETAGVVDMRQMLVEQINGLSADPEKLAKLPHQTTIYHLLMSKEAYRTDTVPTTGSLRDEAQTVLFAGADTVGNTLMLGSFHLMKQPKAYQALKEELVGVWPVMERAPDLRTLERLPYLTAVIKEALRLTSGVTTGLSRVVPPEGASICGTIVPGKTIVSCGNTFVHYNADTFNDPMAFSPERWLEDPELEKWLVPFSKGPRMCLGINLAWAELRLKFAHVFRNFDMELDSSSPQELLWHDKFLPTYYGGHVKAKMTAVSS</sequence>
<dbReference type="InterPro" id="IPR001128">
    <property type="entry name" value="Cyt_P450"/>
</dbReference>